<dbReference type="InterPro" id="IPR001810">
    <property type="entry name" value="F-box_dom"/>
</dbReference>
<dbReference type="Gene3D" id="2.120.10.80">
    <property type="entry name" value="Kelch-type beta propeller"/>
    <property type="match status" value="1"/>
</dbReference>
<name>A0A9D5BHY4_PEA</name>
<keyword evidence="3" id="KW-1185">Reference proteome</keyword>
<dbReference type="InterPro" id="IPR015915">
    <property type="entry name" value="Kelch-typ_b-propeller"/>
</dbReference>
<sequence length="391" mass="44254">KHKKKKMEQEHHQQEQEPLIYNLPHDTLLKIFSTLPLRQIILCRSLSKFFNHLLTTPTFLHHISATLPSLNLLALRHHNHHNHHNPSTVHLFDPDLNQWLHFPLNFLPFSNPLPVASSHGLIYLWAQPNNTSPISQAQAQTKSLLACNPLTRKFRILPQLGSAWCRHGSVLVDSVNRVMVLTELAALYFSGDGGDNGGCWLKFSSNLPSKPRSPVLIEDSAYALCCDDVGSPWRSQWKLFSCRFTSTTSVKWSRVDRREWGDVFDILKRPRLVRGVGNRILMIGGLKSSFSLNSPCSTILILRLDLGNMEWDEAGRMPVEMFRCFQDAGKFKVFGAGDRVCFSAKRIGKVALWDRGAVAEGGEWRWIVNVPGNGDGVYRGFVFEGRLDALP</sequence>
<dbReference type="PANTHER" id="PTHR47719">
    <property type="entry name" value="SKP1-INTERACTING PARTNER 15"/>
    <property type="match status" value="1"/>
</dbReference>
<evidence type="ECO:0000259" key="1">
    <source>
        <dbReference type="Pfam" id="PF00646"/>
    </source>
</evidence>
<dbReference type="Gene3D" id="1.20.1280.50">
    <property type="match status" value="1"/>
</dbReference>
<evidence type="ECO:0000313" key="3">
    <source>
        <dbReference type="Proteomes" id="UP001058974"/>
    </source>
</evidence>
<protein>
    <submittedName>
        <fullName evidence="2">SKP1-interacting partner 15</fullName>
    </submittedName>
</protein>
<gene>
    <name evidence="2" type="ORF">KIW84_012530</name>
</gene>
<organism evidence="2 3">
    <name type="scientific">Pisum sativum</name>
    <name type="common">Garden pea</name>
    <name type="synonym">Lathyrus oleraceus</name>
    <dbReference type="NCBI Taxonomy" id="3888"/>
    <lineage>
        <taxon>Eukaryota</taxon>
        <taxon>Viridiplantae</taxon>
        <taxon>Streptophyta</taxon>
        <taxon>Embryophyta</taxon>
        <taxon>Tracheophyta</taxon>
        <taxon>Spermatophyta</taxon>
        <taxon>Magnoliopsida</taxon>
        <taxon>eudicotyledons</taxon>
        <taxon>Gunneridae</taxon>
        <taxon>Pentapetalae</taxon>
        <taxon>rosids</taxon>
        <taxon>fabids</taxon>
        <taxon>Fabales</taxon>
        <taxon>Fabaceae</taxon>
        <taxon>Papilionoideae</taxon>
        <taxon>50 kb inversion clade</taxon>
        <taxon>NPAAA clade</taxon>
        <taxon>Hologalegina</taxon>
        <taxon>IRL clade</taxon>
        <taxon>Fabeae</taxon>
        <taxon>Lathyrus</taxon>
    </lineage>
</organism>
<dbReference type="PANTHER" id="PTHR47719:SF2">
    <property type="entry name" value="SKP1-INTERACTING PARTNER 15"/>
    <property type="match status" value="1"/>
</dbReference>
<evidence type="ECO:0000313" key="2">
    <source>
        <dbReference type="EMBL" id="KAI5443934.1"/>
    </source>
</evidence>
<dbReference type="Pfam" id="PF00646">
    <property type="entry name" value="F-box"/>
    <property type="match status" value="1"/>
</dbReference>
<feature type="domain" description="F-box" evidence="1">
    <location>
        <begin position="21"/>
        <end position="61"/>
    </location>
</feature>
<dbReference type="Proteomes" id="UP001058974">
    <property type="component" value="Chromosome 1"/>
</dbReference>
<dbReference type="EMBL" id="JAMSHJ010000001">
    <property type="protein sequence ID" value="KAI5443934.1"/>
    <property type="molecule type" value="Genomic_DNA"/>
</dbReference>
<dbReference type="SUPFAM" id="SSF117281">
    <property type="entry name" value="Kelch motif"/>
    <property type="match status" value="1"/>
</dbReference>
<accession>A0A9D5BHY4</accession>
<reference evidence="2 3" key="1">
    <citation type="journal article" date="2022" name="Nat. Genet.">
        <title>Improved pea reference genome and pan-genome highlight genomic features and evolutionary characteristics.</title>
        <authorList>
            <person name="Yang T."/>
            <person name="Liu R."/>
            <person name="Luo Y."/>
            <person name="Hu S."/>
            <person name="Wang D."/>
            <person name="Wang C."/>
            <person name="Pandey M.K."/>
            <person name="Ge S."/>
            <person name="Xu Q."/>
            <person name="Li N."/>
            <person name="Li G."/>
            <person name="Huang Y."/>
            <person name="Saxena R.K."/>
            <person name="Ji Y."/>
            <person name="Li M."/>
            <person name="Yan X."/>
            <person name="He Y."/>
            <person name="Liu Y."/>
            <person name="Wang X."/>
            <person name="Xiang C."/>
            <person name="Varshney R.K."/>
            <person name="Ding H."/>
            <person name="Gao S."/>
            <person name="Zong X."/>
        </authorList>
    </citation>
    <scope>NUCLEOTIDE SEQUENCE [LARGE SCALE GENOMIC DNA]</scope>
    <source>
        <strain evidence="2 3">cv. Zhongwan 6</strain>
    </source>
</reference>
<feature type="non-terminal residue" evidence="2">
    <location>
        <position position="1"/>
    </location>
</feature>
<comment type="caution">
    <text evidence="2">The sequence shown here is derived from an EMBL/GenBank/DDBJ whole genome shotgun (WGS) entry which is preliminary data.</text>
</comment>
<dbReference type="Gramene" id="Psat01G0253000-T1">
    <property type="protein sequence ID" value="KAI5443934.1"/>
    <property type="gene ID" value="KIW84_012530"/>
</dbReference>
<dbReference type="AlphaFoldDB" id="A0A9D5BHY4"/>
<dbReference type="SUPFAM" id="SSF81383">
    <property type="entry name" value="F-box domain"/>
    <property type="match status" value="1"/>
</dbReference>
<proteinExistence type="predicted"/>
<dbReference type="InterPro" id="IPR036047">
    <property type="entry name" value="F-box-like_dom_sf"/>
</dbReference>